<dbReference type="Gene3D" id="1.10.150.240">
    <property type="entry name" value="Putative phosphatase, domain 2"/>
    <property type="match status" value="1"/>
</dbReference>
<dbReference type="GO" id="GO:0016787">
    <property type="term" value="F:hydrolase activity"/>
    <property type="evidence" value="ECO:0007669"/>
    <property type="project" value="UniProtKB-KW"/>
</dbReference>
<dbReference type="CDD" id="cd16423">
    <property type="entry name" value="HAD_BPGM-like"/>
    <property type="match status" value="1"/>
</dbReference>
<keyword evidence="3" id="KW-0378">Hydrolase</keyword>
<keyword evidence="2" id="KW-0479">Metal-binding</keyword>
<dbReference type="InterPro" id="IPR023214">
    <property type="entry name" value="HAD_sf"/>
</dbReference>
<dbReference type="InterPro" id="IPR023198">
    <property type="entry name" value="PGP-like_dom2"/>
</dbReference>
<dbReference type="Proteomes" id="UP000184389">
    <property type="component" value="Unassembled WGS sequence"/>
</dbReference>
<keyword evidence="5" id="KW-1185">Reference proteome</keyword>
<dbReference type="PRINTS" id="PR00413">
    <property type="entry name" value="HADHALOGNASE"/>
</dbReference>
<dbReference type="PANTHER" id="PTHR18901:SF38">
    <property type="entry name" value="PSEUDOURIDINE-5'-PHOSPHATASE"/>
    <property type="match status" value="1"/>
</dbReference>
<proteinExistence type="inferred from homology"/>
<dbReference type="OrthoDB" id="9797743at2"/>
<dbReference type="Pfam" id="PF13419">
    <property type="entry name" value="HAD_2"/>
    <property type="match status" value="1"/>
</dbReference>
<dbReference type="NCBIfam" id="TIGR01549">
    <property type="entry name" value="HAD-SF-IA-v1"/>
    <property type="match status" value="1"/>
</dbReference>
<accession>A0A1M5WCJ2</accession>
<dbReference type="STRING" id="1123281.SAMN02745180_01164"/>
<sequence>MKGIIFDMDGVIVDSEPLHFKLEKEILEEFGGAIDRKEHESFVGTTDYKMWGIFKERFNLEPSIEELVELKKKRFQQNIDKIQLMDNILDFIKFLQYKGYILALASSNNKKTVDLIVDNFKLDKYFKVIISGEEVLNGKPDPEIFLKAASAMNLKPEDCLVIEDATNGIIAAKAAGMKCIAIRNKNSGNQDLSKADTIIDNFKELF</sequence>
<dbReference type="SFLD" id="SFLDG01135">
    <property type="entry name" value="C1.5.6:_HAD__Beta-PGM__Phospha"/>
    <property type="match status" value="1"/>
</dbReference>
<organism evidence="4 5">
    <name type="scientific">Sporanaerobacter acetigenes DSM 13106</name>
    <dbReference type="NCBI Taxonomy" id="1123281"/>
    <lineage>
        <taxon>Bacteria</taxon>
        <taxon>Bacillati</taxon>
        <taxon>Bacillota</taxon>
        <taxon>Tissierellia</taxon>
        <taxon>Tissierellales</taxon>
        <taxon>Sporanaerobacteraceae</taxon>
        <taxon>Sporanaerobacter</taxon>
    </lineage>
</organism>
<dbReference type="InterPro" id="IPR036412">
    <property type="entry name" value="HAD-like_sf"/>
</dbReference>
<evidence type="ECO:0000256" key="1">
    <source>
        <dbReference type="ARBA" id="ARBA00006171"/>
    </source>
</evidence>
<evidence type="ECO:0000256" key="2">
    <source>
        <dbReference type="ARBA" id="ARBA00022723"/>
    </source>
</evidence>
<dbReference type="SFLD" id="SFLDG01129">
    <property type="entry name" value="C1.5:_HAD__Beta-PGM__Phosphata"/>
    <property type="match status" value="1"/>
</dbReference>
<dbReference type="FunFam" id="3.40.50.1000:FF:000036">
    <property type="entry name" value="HAD family hydrolase"/>
    <property type="match status" value="1"/>
</dbReference>
<dbReference type="AlphaFoldDB" id="A0A1M5WCJ2"/>
<dbReference type="RefSeq" id="WP_132995021.1">
    <property type="nucleotide sequence ID" value="NZ_FQXR01000005.1"/>
</dbReference>
<reference evidence="4 5" key="1">
    <citation type="submission" date="2016-11" db="EMBL/GenBank/DDBJ databases">
        <authorList>
            <person name="Jaros S."/>
            <person name="Januszkiewicz K."/>
            <person name="Wedrychowicz H."/>
        </authorList>
    </citation>
    <scope>NUCLEOTIDE SEQUENCE [LARGE SCALE GENOMIC DNA]</scope>
    <source>
        <strain evidence="4 5">DSM 13106</strain>
    </source>
</reference>
<comment type="similarity">
    <text evidence="1">Belongs to the HAD-like hydrolase superfamily. CbbY/CbbZ/Gph/YieH family.</text>
</comment>
<evidence type="ECO:0000313" key="5">
    <source>
        <dbReference type="Proteomes" id="UP000184389"/>
    </source>
</evidence>
<gene>
    <name evidence="4" type="ORF">SAMN02745180_01164</name>
</gene>
<dbReference type="InterPro" id="IPR041492">
    <property type="entry name" value="HAD_2"/>
</dbReference>
<evidence type="ECO:0000256" key="3">
    <source>
        <dbReference type="ARBA" id="ARBA00022801"/>
    </source>
</evidence>
<dbReference type="SUPFAM" id="SSF56784">
    <property type="entry name" value="HAD-like"/>
    <property type="match status" value="1"/>
</dbReference>
<dbReference type="GO" id="GO:0046872">
    <property type="term" value="F:metal ion binding"/>
    <property type="evidence" value="ECO:0007669"/>
    <property type="project" value="UniProtKB-KW"/>
</dbReference>
<protein>
    <submittedName>
        <fullName evidence="4">Uncharacterized protein</fullName>
    </submittedName>
</protein>
<dbReference type="PANTHER" id="PTHR18901">
    <property type="entry name" value="2-DEOXYGLUCOSE-6-PHOSPHATE PHOSPHATASE 2"/>
    <property type="match status" value="1"/>
</dbReference>
<dbReference type="EMBL" id="FQXR01000005">
    <property type="protein sequence ID" value="SHH84924.1"/>
    <property type="molecule type" value="Genomic_DNA"/>
</dbReference>
<dbReference type="SFLD" id="SFLDS00003">
    <property type="entry name" value="Haloacid_Dehalogenase"/>
    <property type="match status" value="1"/>
</dbReference>
<dbReference type="InterPro" id="IPR006439">
    <property type="entry name" value="HAD-SF_hydro_IA"/>
</dbReference>
<dbReference type="Gene3D" id="3.40.50.1000">
    <property type="entry name" value="HAD superfamily/HAD-like"/>
    <property type="match status" value="1"/>
</dbReference>
<name>A0A1M5WCJ2_9FIRM</name>
<dbReference type="NCBIfam" id="TIGR01509">
    <property type="entry name" value="HAD-SF-IA-v3"/>
    <property type="match status" value="1"/>
</dbReference>
<evidence type="ECO:0000313" key="4">
    <source>
        <dbReference type="EMBL" id="SHH84924.1"/>
    </source>
</evidence>